<accession>A0A6G1L8V8</accession>
<keyword evidence="1" id="KW-0732">Signal</keyword>
<evidence type="ECO:0000313" key="3">
    <source>
        <dbReference type="Proteomes" id="UP000799436"/>
    </source>
</evidence>
<protein>
    <submittedName>
        <fullName evidence="2">Uncharacterized protein</fullName>
    </submittedName>
</protein>
<evidence type="ECO:0000256" key="1">
    <source>
        <dbReference type="SAM" id="SignalP"/>
    </source>
</evidence>
<gene>
    <name evidence="2" type="ORF">EJ03DRAFT_327548</name>
</gene>
<dbReference type="EMBL" id="ML995835">
    <property type="protein sequence ID" value="KAF2769275.1"/>
    <property type="molecule type" value="Genomic_DNA"/>
</dbReference>
<keyword evidence="3" id="KW-1185">Reference proteome</keyword>
<dbReference type="Proteomes" id="UP000799436">
    <property type="component" value="Unassembled WGS sequence"/>
</dbReference>
<feature type="signal peptide" evidence="1">
    <location>
        <begin position="1"/>
        <end position="20"/>
    </location>
</feature>
<proteinExistence type="predicted"/>
<sequence length="100" mass="11166">MKLIAIATAVIPFFASFAWGWEGMSSPDMRRIRREARFVHVRDIRSPLLRQQACLVQERQELGGGLCKGRQSISSSLQRELLTSGISGSSVHGSGQCLYW</sequence>
<name>A0A6G1L8V8_9PEZI</name>
<reference evidence="2" key="1">
    <citation type="journal article" date="2020" name="Stud. Mycol.">
        <title>101 Dothideomycetes genomes: a test case for predicting lifestyles and emergence of pathogens.</title>
        <authorList>
            <person name="Haridas S."/>
            <person name="Albert R."/>
            <person name="Binder M."/>
            <person name="Bloem J."/>
            <person name="Labutti K."/>
            <person name="Salamov A."/>
            <person name="Andreopoulos B."/>
            <person name="Baker S."/>
            <person name="Barry K."/>
            <person name="Bills G."/>
            <person name="Bluhm B."/>
            <person name="Cannon C."/>
            <person name="Castanera R."/>
            <person name="Culley D."/>
            <person name="Daum C."/>
            <person name="Ezra D."/>
            <person name="Gonzalez J."/>
            <person name="Henrissat B."/>
            <person name="Kuo A."/>
            <person name="Liang C."/>
            <person name="Lipzen A."/>
            <person name="Lutzoni F."/>
            <person name="Magnuson J."/>
            <person name="Mondo S."/>
            <person name="Nolan M."/>
            <person name="Ohm R."/>
            <person name="Pangilinan J."/>
            <person name="Park H.-J."/>
            <person name="Ramirez L."/>
            <person name="Alfaro M."/>
            <person name="Sun H."/>
            <person name="Tritt A."/>
            <person name="Yoshinaga Y."/>
            <person name="Zwiers L.-H."/>
            <person name="Turgeon B."/>
            <person name="Goodwin S."/>
            <person name="Spatafora J."/>
            <person name="Crous P."/>
            <person name="Grigoriev I."/>
        </authorList>
    </citation>
    <scope>NUCLEOTIDE SEQUENCE</scope>
    <source>
        <strain evidence="2">CBS 116005</strain>
    </source>
</reference>
<evidence type="ECO:0000313" key="2">
    <source>
        <dbReference type="EMBL" id="KAF2769275.1"/>
    </source>
</evidence>
<dbReference type="AlphaFoldDB" id="A0A6G1L8V8"/>
<feature type="chain" id="PRO_5026185067" evidence="1">
    <location>
        <begin position="21"/>
        <end position="100"/>
    </location>
</feature>
<organism evidence="2 3">
    <name type="scientific">Teratosphaeria nubilosa</name>
    <dbReference type="NCBI Taxonomy" id="161662"/>
    <lineage>
        <taxon>Eukaryota</taxon>
        <taxon>Fungi</taxon>
        <taxon>Dikarya</taxon>
        <taxon>Ascomycota</taxon>
        <taxon>Pezizomycotina</taxon>
        <taxon>Dothideomycetes</taxon>
        <taxon>Dothideomycetidae</taxon>
        <taxon>Mycosphaerellales</taxon>
        <taxon>Teratosphaeriaceae</taxon>
        <taxon>Teratosphaeria</taxon>
    </lineage>
</organism>